<evidence type="ECO:0000256" key="2">
    <source>
        <dbReference type="ARBA" id="ARBA00022527"/>
    </source>
</evidence>
<feature type="compositionally biased region" description="Polar residues" evidence="10">
    <location>
        <begin position="730"/>
        <end position="740"/>
    </location>
</feature>
<feature type="region of interest" description="Disordered" evidence="10">
    <location>
        <begin position="531"/>
        <end position="616"/>
    </location>
</feature>
<feature type="domain" description="Protein kinase" evidence="11">
    <location>
        <begin position="11"/>
        <end position="420"/>
    </location>
</feature>
<feature type="region of interest" description="Disordered" evidence="10">
    <location>
        <begin position="679"/>
        <end position="815"/>
    </location>
</feature>
<feature type="compositionally biased region" description="Polar residues" evidence="10">
    <location>
        <begin position="779"/>
        <end position="806"/>
    </location>
</feature>
<evidence type="ECO:0000256" key="7">
    <source>
        <dbReference type="ARBA" id="ARBA00047899"/>
    </source>
</evidence>
<evidence type="ECO:0000256" key="3">
    <source>
        <dbReference type="ARBA" id="ARBA00022679"/>
    </source>
</evidence>
<evidence type="ECO:0000256" key="9">
    <source>
        <dbReference type="PROSITE-ProRule" id="PRU10141"/>
    </source>
</evidence>
<feature type="compositionally biased region" description="Low complexity" evidence="10">
    <location>
        <begin position="986"/>
        <end position="997"/>
    </location>
</feature>
<feature type="compositionally biased region" description="Low complexity" evidence="10">
    <location>
        <begin position="178"/>
        <end position="199"/>
    </location>
</feature>
<feature type="region of interest" description="Disordered" evidence="10">
    <location>
        <begin position="962"/>
        <end position="1016"/>
    </location>
</feature>
<dbReference type="InterPro" id="IPR000719">
    <property type="entry name" value="Prot_kinase_dom"/>
</dbReference>
<feature type="compositionally biased region" description="Polar residues" evidence="10">
    <location>
        <begin position="109"/>
        <end position="123"/>
    </location>
</feature>
<dbReference type="Pfam" id="PF00069">
    <property type="entry name" value="Pkinase"/>
    <property type="match status" value="1"/>
</dbReference>
<dbReference type="InterPro" id="IPR008271">
    <property type="entry name" value="Ser/Thr_kinase_AS"/>
</dbReference>
<feature type="compositionally biased region" description="Low complexity" evidence="10">
    <location>
        <begin position="880"/>
        <end position="892"/>
    </location>
</feature>
<dbReference type="CDD" id="cd14003">
    <property type="entry name" value="STKc_AMPK-like"/>
    <property type="match status" value="1"/>
</dbReference>
<dbReference type="SUPFAM" id="SSF103243">
    <property type="entry name" value="KA1-like"/>
    <property type="match status" value="1"/>
</dbReference>
<feature type="compositionally biased region" description="Low complexity" evidence="10">
    <location>
        <begin position="969"/>
        <end position="978"/>
    </location>
</feature>
<organism evidence="13 14">
    <name type="scientific">Polyrhizophydium stewartii</name>
    <dbReference type="NCBI Taxonomy" id="2732419"/>
    <lineage>
        <taxon>Eukaryota</taxon>
        <taxon>Fungi</taxon>
        <taxon>Fungi incertae sedis</taxon>
        <taxon>Chytridiomycota</taxon>
        <taxon>Chytridiomycota incertae sedis</taxon>
        <taxon>Chytridiomycetes</taxon>
        <taxon>Rhizophydiales</taxon>
        <taxon>Rhizophydiales incertae sedis</taxon>
        <taxon>Polyrhizophydium</taxon>
    </lineage>
</organism>
<dbReference type="PROSITE" id="PS00107">
    <property type="entry name" value="PROTEIN_KINASE_ATP"/>
    <property type="match status" value="1"/>
</dbReference>
<feature type="region of interest" description="Disordered" evidence="10">
    <location>
        <begin position="471"/>
        <end position="490"/>
    </location>
</feature>
<evidence type="ECO:0000259" key="12">
    <source>
        <dbReference type="PROSITE" id="PS50032"/>
    </source>
</evidence>
<evidence type="ECO:0000256" key="4">
    <source>
        <dbReference type="ARBA" id="ARBA00022741"/>
    </source>
</evidence>
<feature type="compositionally biased region" description="Polar residues" evidence="10">
    <location>
        <begin position="893"/>
        <end position="909"/>
    </location>
</feature>
<dbReference type="PROSITE" id="PS50011">
    <property type="entry name" value="PROTEIN_KINASE_DOM"/>
    <property type="match status" value="1"/>
</dbReference>
<dbReference type="PANTHER" id="PTHR24346:SF30">
    <property type="entry name" value="MATERNAL EMBRYONIC LEUCINE ZIPPER KINASE"/>
    <property type="match status" value="1"/>
</dbReference>
<comment type="catalytic activity">
    <reaction evidence="7">
        <text>L-threonyl-[protein] + ATP = O-phospho-L-threonyl-[protein] + ADP + H(+)</text>
        <dbReference type="Rhea" id="RHEA:46608"/>
        <dbReference type="Rhea" id="RHEA-COMP:11060"/>
        <dbReference type="Rhea" id="RHEA-COMP:11605"/>
        <dbReference type="ChEBI" id="CHEBI:15378"/>
        <dbReference type="ChEBI" id="CHEBI:30013"/>
        <dbReference type="ChEBI" id="CHEBI:30616"/>
        <dbReference type="ChEBI" id="CHEBI:61977"/>
        <dbReference type="ChEBI" id="CHEBI:456216"/>
        <dbReference type="EC" id="2.7.11.1"/>
    </reaction>
</comment>
<evidence type="ECO:0000256" key="6">
    <source>
        <dbReference type="ARBA" id="ARBA00022840"/>
    </source>
</evidence>
<keyword evidence="14" id="KW-1185">Reference proteome</keyword>
<comment type="catalytic activity">
    <reaction evidence="8">
        <text>L-seryl-[protein] + ATP = O-phospho-L-seryl-[protein] + ADP + H(+)</text>
        <dbReference type="Rhea" id="RHEA:17989"/>
        <dbReference type="Rhea" id="RHEA-COMP:9863"/>
        <dbReference type="Rhea" id="RHEA-COMP:11604"/>
        <dbReference type="ChEBI" id="CHEBI:15378"/>
        <dbReference type="ChEBI" id="CHEBI:29999"/>
        <dbReference type="ChEBI" id="CHEBI:30616"/>
        <dbReference type="ChEBI" id="CHEBI:83421"/>
        <dbReference type="ChEBI" id="CHEBI:456216"/>
        <dbReference type="EC" id="2.7.11.1"/>
    </reaction>
</comment>
<dbReference type="InterPro" id="IPR001772">
    <property type="entry name" value="KA1_dom"/>
</dbReference>
<feature type="region of interest" description="Disordered" evidence="10">
    <location>
        <begin position="49"/>
        <end position="76"/>
    </location>
</feature>
<keyword evidence="6 9" id="KW-0067">ATP-binding</keyword>
<keyword evidence="2" id="KW-0723">Serine/threonine-protein kinase</keyword>
<keyword evidence="5" id="KW-0418">Kinase</keyword>
<dbReference type="Gene3D" id="3.30.200.20">
    <property type="entry name" value="Phosphorylase Kinase, domain 1"/>
    <property type="match status" value="1"/>
</dbReference>
<sequence>MLARKRLLGEYNLGKTIGQGAFSKVKIASHRETGEKVAIKVIDKKLMEEKAKKSKAAHEERERKRQLEELRRARAEKLANKEASAAAAATTSAAGAANANPGGAASSAVPVSQQGSCPANSDSADGGGGGIDFAKMIATASGMPVTGEFPGRSGDSSNKHVSKPAVIVASAAAAAAAQSEQASPASPHAAQPSSTPAAPKQDSNPSFISTMQKEVQLMMRLDHPHIIKIFQVLETEEECFIVMEYAKGGELIDYIAARDHLTEKEARKFFRQILSALDHCHMANVVHRDLKLENLLLNHERNVLVSDFGLGRTFDPDANEYMKTFCGTPNYAAVELISGIPYVGVKSDIWAMGVVLYIMMTGRPPFVGETISLLYRQIKAVDYKVPSYFSEDLVDLLRKILVRDPAARIDMEGIRSHPWVNYEYIERPLRIAPKVTGVVDTATLSQVISSIYYDKTYVVYVFRRHDKLKGGEGAARGAKDGQAGADGKAGSGGLLSVSTFGAQGRSRRSSFHNDMSRESYARRKSITFATGGPAAVAPMPAGGKDGSPNTGSGEFASTASQGPPGLTGSGTRAGSGRRHSLFGAFAGPTQSDSHDIHGNSGAVGRGSQGRALSHAASGSGMINQVVHQMQPTAPPTLQMPTASRRPRRMSLQETARTRYAMQNASPREQEMSLSIADSRAISPGSSSPLDASGHHGGSGLDVLAESRNEDPVIDRRPQSPESAHAARVQASHTRSMTSGQLALPHLMQPDASSSSSGDPGPHPFPPPSLIGGADKQAGASRTSVFSRRRMSSISGSLRPMLQTNAGRRSFSEDDRSADILRRMSAVSPMLTPTAVTAPVDDMCAGILPTPAMVAFAATGVLGSPATAADPSGSSAHAPWPSSESEGPESNGSDFGSSMLNASGQSTSRAMSHLRGRLARDSSSASVLGVGGPLTPVGPLTTTLVVGTSHAQHGFPFPSSVDSISGSGGNAAAHGAASARMPVSNPGSGSSTAARSSSQAIHEYSRSPPTSTGPKPIEDIQLSMREIEEWHLTHKPPKEVRAMRFSFNRATTSSVLDPSTMFQDVHRALLTVRRCYSNNLRFSRTPDYYMFQCEFRDPSNADMTLDFEVEICKVWLLKMHGARIKRTGGSVFLFKDIYWQLVNELHWE</sequence>
<dbReference type="InterPro" id="IPR011009">
    <property type="entry name" value="Kinase-like_dom_sf"/>
</dbReference>
<keyword evidence="3" id="KW-0808">Transferase</keyword>
<dbReference type="InterPro" id="IPR017441">
    <property type="entry name" value="Protein_kinase_ATP_BS"/>
</dbReference>
<evidence type="ECO:0000259" key="11">
    <source>
        <dbReference type="PROSITE" id="PS50011"/>
    </source>
</evidence>
<dbReference type="PANTHER" id="PTHR24346">
    <property type="entry name" value="MAP/MICROTUBULE AFFINITY-REGULATING KINASE"/>
    <property type="match status" value="1"/>
</dbReference>
<dbReference type="Gene3D" id="1.10.510.10">
    <property type="entry name" value="Transferase(Phosphotransferase) domain 1"/>
    <property type="match status" value="1"/>
</dbReference>
<dbReference type="PROSITE" id="PS50032">
    <property type="entry name" value="KA1"/>
    <property type="match status" value="1"/>
</dbReference>
<evidence type="ECO:0000256" key="5">
    <source>
        <dbReference type="ARBA" id="ARBA00022777"/>
    </source>
</evidence>
<dbReference type="PROSITE" id="PS00108">
    <property type="entry name" value="PROTEIN_KINASE_ST"/>
    <property type="match status" value="1"/>
</dbReference>
<gene>
    <name evidence="13" type="ORF">HK105_203401</name>
</gene>
<dbReference type="Proteomes" id="UP001527925">
    <property type="component" value="Unassembled WGS sequence"/>
</dbReference>
<feature type="compositionally biased region" description="Low complexity" evidence="10">
    <location>
        <begin position="531"/>
        <end position="542"/>
    </location>
</feature>
<comment type="caution">
    <text evidence="13">The sequence shown here is derived from an EMBL/GenBank/DDBJ whole genome shotgun (WGS) entry which is preliminary data.</text>
</comment>
<feature type="compositionally biased region" description="Basic and acidic residues" evidence="10">
    <location>
        <begin position="704"/>
        <end position="718"/>
    </location>
</feature>
<keyword evidence="4 9" id="KW-0547">Nucleotide-binding</keyword>
<feature type="region of interest" description="Disordered" evidence="10">
    <location>
        <begin position="95"/>
        <end position="130"/>
    </location>
</feature>
<feature type="region of interest" description="Disordered" evidence="10">
    <location>
        <begin position="178"/>
        <end position="206"/>
    </location>
</feature>
<proteinExistence type="predicted"/>
<name>A0ABR4NC06_9FUNG</name>
<evidence type="ECO:0000256" key="10">
    <source>
        <dbReference type="SAM" id="MobiDB-lite"/>
    </source>
</evidence>
<dbReference type="EC" id="2.7.11.1" evidence="1"/>
<dbReference type="InterPro" id="IPR028375">
    <property type="entry name" value="KA1/Ssp2_C"/>
</dbReference>
<accession>A0ABR4NC06</accession>
<dbReference type="SMART" id="SM00220">
    <property type="entry name" value="S_TKc"/>
    <property type="match status" value="1"/>
</dbReference>
<evidence type="ECO:0000256" key="8">
    <source>
        <dbReference type="ARBA" id="ARBA00048679"/>
    </source>
</evidence>
<feature type="region of interest" description="Disordered" evidence="10">
    <location>
        <begin position="496"/>
        <end position="518"/>
    </location>
</feature>
<dbReference type="Pfam" id="PF02149">
    <property type="entry name" value="KA1"/>
    <property type="match status" value="1"/>
</dbReference>
<feature type="domain" description="KA1" evidence="12">
    <location>
        <begin position="1097"/>
        <end position="1146"/>
    </location>
</feature>
<evidence type="ECO:0000313" key="13">
    <source>
        <dbReference type="EMBL" id="KAL2916969.1"/>
    </source>
</evidence>
<dbReference type="SUPFAM" id="SSF56112">
    <property type="entry name" value="Protein kinase-like (PK-like)"/>
    <property type="match status" value="1"/>
</dbReference>
<dbReference type="CDD" id="cd12121">
    <property type="entry name" value="MARK_C_like"/>
    <property type="match status" value="1"/>
</dbReference>
<evidence type="ECO:0000313" key="14">
    <source>
        <dbReference type="Proteomes" id="UP001527925"/>
    </source>
</evidence>
<feature type="compositionally biased region" description="Low complexity" evidence="10">
    <location>
        <begin position="95"/>
        <end position="108"/>
    </location>
</feature>
<dbReference type="Gene3D" id="3.30.310.80">
    <property type="entry name" value="Kinase associated domain 1, KA1"/>
    <property type="match status" value="1"/>
</dbReference>
<dbReference type="EMBL" id="JADGIZ020000013">
    <property type="protein sequence ID" value="KAL2916969.1"/>
    <property type="molecule type" value="Genomic_DNA"/>
</dbReference>
<feature type="region of interest" description="Disordered" evidence="10">
    <location>
        <begin position="864"/>
        <end position="936"/>
    </location>
</feature>
<feature type="compositionally biased region" description="Polar residues" evidence="10">
    <location>
        <begin position="547"/>
        <end position="561"/>
    </location>
</feature>
<reference evidence="13 14" key="1">
    <citation type="submission" date="2023-09" db="EMBL/GenBank/DDBJ databases">
        <title>Pangenome analysis of Batrachochytrium dendrobatidis and related Chytrids.</title>
        <authorList>
            <person name="Yacoub M.N."/>
            <person name="Stajich J.E."/>
            <person name="James T.Y."/>
        </authorList>
    </citation>
    <scope>NUCLEOTIDE SEQUENCE [LARGE SCALE GENOMIC DNA]</scope>
    <source>
        <strain evidence="13 14">JEL0888</strain>
    </source>
</reference>
<feature type="binding site" evidence="9">
    <location>
        <position position="40"/>
    </location>
    <ligand>
        <name>ATP</name>
        <dbReference type="ChEBI" id="CHEBI:30616"/>
    </ligand>
</feature>
<protein>
    <recommendedName>
        <fullName evidence="1">non-specific serine/threonine protein kinase</fullName>
        <ecNumber evidence="1">2.7.11.1</ecNumber>
    </recommendedName>
</protein>
<evidence type="ECO:0000256" key="1">
    <source>
        <dbReference type="ARBA" id="ARBA00012513"/>
    </source>
</evidence>